<gene>
    <name evidence="1" type="ORF">Q604_UNBC12048G0001</name>
</gene>
<comment type="caution">
    <text evidence="1">The sequence shown here is derived from an EMBL/GenBank/DDBJ whole genome shotgun (WGS) entry which is preliminary data.</text>
</comment>
<dbReference type="AlphaFoldDB" id="W1XSY7"/>
<name>W1XSY7_9ZZZZ</name>
<accession>W1XSY7</accession>
<reference evidence="1" key="1">
    <citation type="submission" date="2013-12" db="EMBL/GenBank/DDBJ databases">
        <title>A Varibaculum cambriense genome reconstructed from a premature infant gut community with otherwise low bacterial novelty that shifts toward anaerobic metabolism during the third week of life.</title>
        <authorList>
            <person name="Brown C.T."/>
            <person name="Sharon I."/>
            <person name="Thomas B.C."/>
            <person name="Castelle C.J."/>
            <person name="Morowitz M.J."/>
            <person name="Banfield J.F."/>
        </authorList>
    </citation>
    <scope>NUCLEOTIDE SEQUENCE</scope>
</reference>
<dbReference type="EMBL" id="AZMM01012048">
    <property type="protein sequence ID" value="ETJ33493.1"/>
    <property type="molecule type" value="Genomic_DNA"/>
</dbReference>
<sequence length="39" mass="4420">MHQDAKDILYTEEQLKTRVVELGRQISADYKGESVVLVG</sequence>
<dbReference type="GO" id="GO:0016757">
    <property type="term" value="F:glycosyltransferase activity"/>
    <property type="evidence" value="ECO:0007669"/>
    <property type="project" value="UniProtKB-KW"/>
</dbReference>
<keyword evidence="1" id="KW-0328">Glycosyltransferase</keyword>
<proteinExistence type="predicted"/>
<dbReference type="InterPro" id="IPR029057">
    <property type="entry name" value="PRTase-like"/>
</dbReference>
<evidence type="ECO:0000313" key="1">
    <source>
        <dbReference type="EMBL" id="ETJ33493.1"/>
    </source>
</evidence>
<protein>
    <submittedName>
        <fullName evidence="1">Hypoxanthine phosphoribosyltransferase</fullName>
    </submittedName>
</protein>
<feature type="non-terminal residue" evidence="1">
    <location>
        <position position="39"/>
    </location>
</feature>
<dbReference type="Gene3D" id="3.40.50.2020">
    <property type="match status" value="1"/>
</dbReference>
<organism evidence="1">
    <name type="scientific">human gut metagenome</name>
    <dbReference type="NCBI Taxonomy" id="408170"/>
    <lineage>
        <taxon>unclassified sequences</taxon>
        <taxon>metagenomes</taxon>
        <taxon>organismal metagenomes</taxon>
    </lineage>
</organism>
<keyword evidence="1" id="KW-0808">Transferase</keyword>